<dbReference type="HOGENOM" id="CLU_043178_0_0_1"/>
<sequence>MPQDQCGQYLISPPSIDFSTAFDRFIMSQQHRRFFPVPPKKLQSQKKTQETSSQRNEATTSQSQGTNRRTRQAKTPGPSMAPAKPATKRRASERNKAASEQPPAKVLKTKTTNTKPLISKKSSQGQGSKVTKRPPSRSQVFSKPEEENQDKHRRDGTPTSSPPPRAPRAPINADELAPFAFTSASQIAQAHKYGEDEYVQRRNTRNTAPSHQDFVPLQGSRLQTYNRNACRFDLDNHYMGMGRELCNVTAPDDQFITSITVALANRQHMTSIHNDITQQIADLRESVSNGKGGSSNAAPATPWLSKEDSLELRKSLRQTAWKTILRGNLQAYTATKNRHGNKATLPLSLYAAVMDAVMSNSTSWKKRLLPRGYGKNPKTAHVKALKTLLNVVLKEVRKEFEKNLLENIQLPGRRATVGNGSVPSLNTIIANLHDKATGQIGGRVPVCNDEQRMQACHWGFYKKEYKDGATLWSVVDEKLELLRAQSSRYGHAFAIQCLTEDNEIFKGKKTLAEIRPLTSFPLPNETDICEIMDHLDETWGDNVPEQQALHEMTFRAEDKVDDEVDDDNNDDDEQLDDDDEQLDDDDEQLDDKDEQSDEEIDEDAGFDDEE</sequence>
<organism evidence="3">
    <name type="scientific">Melampsora larici-populina (strain 98AG31 / pathotype 3-4-7)</name>
    <name type="common">Poplar leaf rust fungus</name>
    <dbReference type="NCBI Taxonomy" id="747676"/>
    <lineage>
        <taxon>Eukaryota</taxon>
        <taxon>Fungi</taxon>
        <taxon>Dikarya</taxon>
        <taxon>Basidiomycota</taxon>
        <taxon>Pucciniomycotina</taxon>
        <taxon>Pucciniomycetes</taxon>
        <taxon>Pucciniales</taxon>
        <taxon>Melampsoraceae</taxon>
        <taxon>Melampsora</taxon>
    </lineage>
</organism>
<feature type="region of interest" description="Disordered" evidence="1">
    <location>
        <begin position="555"/>
        <end position="610"/>
    </location>
</feature>
<dbReference type="Proteomes" id="UP000001072">
    <property type="component" value="Unassembled WGS sequence"/>
</dbReference>
<dbReference type="STRING" id="747676.F4S608"/>
<evidence type="ECO:0000313" key="3">
    <source>
        <dbReference type="Proteomes" id="UP000001072"/>
    </source>
</evidence>
<feature type="compositionally biased region" description="Low complexity" evidence="1">
    <location>
        <begin position="119"/>
        <end position="129"/>
    </location>
</feature>
<dbReference type="VEuPathDB" id="FungiDB:MELLADRAFT_93993"/>
<dbReference type="AlphaFoldDB" id="F4S608"/>
<reference evidence="3" key="1">
    <citation type="journal article" date="2011" name="Proc. Natl. Acad. Sci. U.S.A.">
        <title>Obligate biotrophy features unraveled by the genomic analysis of rust fungi.</title>
        <authorList>
            <person name="Duplessis S."/>
            <person name="Cuomo C.A."/>
            <person name="Lin Y.-C."/>
            <person name="Aerts A."/>
            <person name="Tisserant E."/>
            <person name="Veneault-Fourrey C."/>
            <person name="Joly D.L."/>
            <person name="Hacquard S."/>
            <person name="Amselem J."/>
            <person name="Cantarel B.L."/>
            <person name="Chiu R."/>
            <person name="Coutinho P.M."/>
            <person name="Feau N."/>
            <person name="Field M."/>
            <person name="Frey P."/>
            <person name="Gelhaye E."/>
            <person name="Goldberg J."/>
            <person name="Grabherr M.G."/>
            <person name="Kodira C.D."/>
            <person name="Kohler A."/>
            <person name="Kuees U."/>
            <person name="Lindquist E.A."/>
            <person name="Lucas S.M."/>
            <person name="Mago R."/>
            <person name="Mauceli E."/>
            <person name="Morin E."/>
            <person name="Murat C."/>
            <person name="Pangilinan J.L."/>
            <person name="Park R."/>
            <person name="Pearson M."/>
            <person name="Quesneville H."/>
            <person name="Rouhier N."/>
            <person name="Sakthikumar S."/>
            <person name="Salamov A.A."/>
            <person name="Schmutz J."/>
            <person name="Selles B."/>
            <person name="Shapiro H."/>
            <person name="Tanguay P."/>
            <person name="Tuskan G.A."/>
            <person name="Henrissat B."/>
            <person name="Van de Peer Y."/>
            <person name="Rouze P."/>
            <person name="Ellis J.G."/>
            <person name="Dodds P.N."/>
            <person name="Schein J.E."/>
            <person name="Zhong S."/>
            <person name="Hamelin R.C."/>
            <person name="Grigoriev I.V."/>
            <person name="Szabo L.J."/>
            <person name="Martin F."/>
        </authorList>
    </citation>
    <scope>NUCLEOTIDE SEQUENCE [LARGE SCALE GENOMIC DNA]</scope>
    <source>
        <strain evidence="3">98AG31 / pathotype 3-4-7</strain>
    </source>
</reference>
<dbReference type="OrthoDB" id="2498923at2759"/>
<keyword evidence="3" id="KW-1185">Reference proteome</keyword>
<evidence type="ECO:0000256" key="1">
    <source>
        <dbReference type="SAM" id="MobiDB-lite"/>
    </source>
</evidence>
<accession>F4S608</accession>
<dbReference type="InParanoid" id="F4S608"/>
<feature type="compositionally biased region" description="Basic and acidic residues" evidence="1">
    <location>
        <begin position="143"/>
        <end position="156"/>
    </location>
</feature>
<feature type="region of interest" description="Disordered" evidence="1">
    <location>
        <begin position="32"/>
        <end position="171"/>
    </location>
</feature>
<name>F4S608_MELLP</name>
<dbReference type="KEGG" id="mlr:MELLADRAFT_93993"/>
<dbReference type="GeneID" id="18936759"/>
<feature type="compositionally biased region" description="Low complexity" evidence="1">
    <location>
        <begin position="40"/>
        <end position="54"/>
    </location>
</feature>
<proteinExistence type="predicted"/>
<gene>
    <name evidence="2" type="ORF">MELLADRAFT_93993</name>
</gene>
<dbReference type="RefSeq" id="XP_007416847.1">
    <property type="nucleotide sequence ID" value="XM_007416785.1"/>
</dbReference>
<protein>
    <submittedName>
        <fullName evidence="2">Uncharacterized protein</fullName>
    </submittedName>
</protein>
<evidence type="ECO:0000313" key="2">
    <source>
        <dbReference type="EMBL" id="EGF99924.1"/>
    </source>
</evidence>
<feature type="compositionally biased region" description="Polar residues" evidence="1">
    <location>
        <begin position="55"/>
        <end position="67"/>
    </location>
</feature>
<dbReference type="EMBL" id="GL883153">
    <property type="protein sequence ID" value="EGF99924.1"/>
    <property type="molecule type" value="Genomic_DNA"/>
</dbReference>
<feature type="compositionally biased region" description="Acidic residues" evidence="1">
    <location>
        <begin position="559"/>
        <end position="610"/>
    </location>
</feature>